<accession>A0A2U3QKZ0</accession>
<sequence>MSYQRDEWERLVEEALEDLRQSLRL</sequence>
<organism evidence="1 2">
    <name type="scientific">Candidatus Sulfobium mesophilum</name>
    <dbReference type="NCBI Taxonomy" id="2016548"/>
    <lineage>
        <taxon>Bacteria</taxon>
        <taxon>Pseudomonadati</taxon>
        <taxon>Nitrospirota</taxon>
        <taxon>Nitrospiria</taxon>
        <taxon>Nitrospirales</taxon>
        <taxon>Nitrospiraceae</taxon>
        <taxon>Candidatus Sulfobium</taxon>
    </lineage>
</organism>
<reference evidence="2" key="1">
    <citation type="submission" date="2018-03" db="EMBL/GenBank/DDBJ databases">
        <authorList>
            <person name="Zecchin S."/>
        </authorList>
    </citation>
    <scope>NUCLEOTIDE SEQUENCE [LARGE SCALE GENOMIC DNA]</scope>
</reference>
<evidence type="ECO:0000313" key="2">
    <source>
        <dbReference type="Proteomes" id="UP000245125"/>
    </source>
</evidence>
<name>A0A2U3QKZ0_9BACT</name>
<evidence type="ECO:0000313" key="1">
    <source>
        <dbReference type="EMBL" id="SPQ02047.1"/>
    </source>
</evidence>
<proteinExistence type="predicted"/>
<protein>
    <submittedName>
        <fullName evidence="1">Uncharacterized protein</fullName>
    </submittedName>
</protein>
<dbReference type="Proteomes" id="UP000245125">
    <property type="component" value="Unassembled WGS sequence"/>
</dbReference>
<keyword evidence="2" id="KW-1185">Reference proteome</keyword>
<gene>
    <name evidence="1" type="ORF">NBG4_890005</name>
</gene>
<dbReference type="EMBL" id="OUUY01000140">
    <property type="protein sequence ID" value="SPQ02047.1"/>
    <property type="molecule type" value="Genomic_DNA"/>
</dbReference>
<dbReference type="AlphaFoldDB" id="A0A2U3QKZ0"/>